<dbReference type="PANTHER" id="PTHR47074:SF54">
    <property type="entry name" value="RNASE H TYPE-1 DOMAIN-CONTAINING PROTEIN"/>
    <property type="match status" value="1"/>
</dbReference>
<name>A0A2K3LLH2_TRIPR</name>
<evidence type="ECO:0000259" key="1">
    <source>
        <dbReference type="Pfam" id="PF13966"/>
    </source>
</evidence>
<reference evidence="2 3" key="2">
    <citation type="journal article" date="2017" name="Front. Plant Sci.">
        <title>Gene Classification and Mining of Molecular Markers Useful in Red Clover (Trifolium pratense) Breeding.</title>
        <authorList>
            <person name="Istvanek J."/>
            <person name="Dluhosova J."/>
            <person name="Dluhos P."/>
            <person name="Patkova L."/>
            <person name="Nedelnik J."/>
            <person name="Repkova J."/>
        </authorList>
    </citation>
    <scope>NUCLEOTIDE SEQUENCE [LARGE SCALE GENOMIC DNA]</scope>
    <source>
        <strain evidence="3">cv. Tatra</strain>
        <tissue evidence="2">Young leaves</tissue>
    </source>
</reference>
<feature type="domain" description="Reverse transcriptase zinc-binding" evidence="1">
    <location>
        <begin position="16"/>
        <end position="106"/>
    </location>
</feature>
<accession>A0A2K3LLH2</accession>
<dbReference type="AlphaFoldDB" id="A0A2K3LLH2"/>
<proteinExistence type="predicted"/>
<dbReference type="Proteomes" id="UP000236291">
    <property type="component" value="Unassembled WGS sequence"/>
</dbReference>
<dbReference type="PANTHER" id="PTHR47074">
    <property type="entry name" value="BNAC02G40300D PROTEIN"/>
    <property type="match status" value="1"/>
</dbReference>
<evidence type="ECO:0000313" key="3">
    <source>
        <dbReference type="Proteomes" id="UP000236291"/>
    </source>
</evidence>
<dbReference type="ExpressionAtlas" id="A0A2K3LLH2">
    <property type="expression patterns" value="baseline"/>
</dbReference>
<organism evidence="2 3">
    <name type="scientific">Trifolium pratense</name>
    <name type="common">Red clover</name>
    <dbReference type="NCBI Taxonomy" id="57577"/>
    <lineage>
        <taxon>Eukaryota</taxon>
        <taxon>Viridiplantae</taxon>
        <taxon>Streptophyta</taxon>
        <taxon>Embryophyta</taxon>
        <taxon>Tracheophyta</taxon>
        <taxon>Spermatophyta</taxon>
        <taxon>Magnoliopsida</taxon>
        <taxon>eudicotyledons</taxon>
        <taxon>Gunneridae</taxon>
        <taxon>Pentapetalae</taxon>
        <taxon>rosids</taxon>
        <taxon>fabids</taxon>
        <taxon>Fabales</taxon>
        <taxon>Fabaceae</taxon>
        <taxon>Papilionoideae</taxon>
        <taxon>50 kb inversion clade</taxon>
        <taxon>NPAAA clade</taxon>
        <taxon>Hologalegina</taxon>
        <taxon>IRL clade</taxon>
        <taxon>Trifolieae</taxon>
        <taxon>Trifolium</taxon>
    </lineage>
</organism>
<gene>
    <name evidence="2" type="ORF">L195_g035358</name>
</gene>
<evidence type="ECO:0000313" key="2">
    <source>
        <dbReference type="EMBL" id="PNX79373.1"/>
    </source>
</evidence>
<dbReference type="Pfam" id="PF13966">
    <property type="entry name" value="zf-RVT"/>
    <property type="match status" value="1"/>
</dbReference>
<sequence>MQEDKLVWKEEQNGEYTVKSGYRILMEAKEAGRRRGIEGSWKCLWQIRAPPKAKHILWRICRDCLPTRAQLRQHYVQCPAACELCNGENEDTWHVLFDCEMISNCWTAADAVQVQQHHWIRPRHGWLKCNVDARFHNGGRITSGGWCIRDEYGQFIRVGTNWMRGELSIPEAESTFGGHAISLYHEPA</sequence>
<dbReference type="EMBL" id="ASHM01035864">
    <property type="protein sequence ID" value="PNX79373.1"/>
    <property type="molecule type" value="Genomic_DNA"/>
</dbReference>
<protein>
    <submittedName>
        <fullName evidence="2">Pentatricopeptide repeat-containing protein</fullName>
    </submittedName>
</protein>
<dbReference type="InterPro" id="IPR052929">
    <property type="entry name" value="RNase_H-like_EbsB-rel"/>
</dbReference>
<comment type="caution">
    <text evidence="2">The sequence shown here is derived from an EMBL/GenBank/DDBJ whole genome shotgun (WGS) entry which is preliminary data.</text>
</comment>
<reference evidence="2 3" key="1">
    <citation type="journal article" date="2014" name="Am. J. Bot.">
        <title>Genome assembly and annotation for red clover (Trifolium pratense; Fabaceae).</title>
        <authorList>
            <person name="Istvanek J."/>
            <person name="Jaros M."/>
            <person name="Krenek A."/>
            <person name="Repkova J."/>
        </authorList>
    </citation>
    <scope>NUCLEOTIDE SEQUENCE [LARGE SCALE GENOMIC DNA]</scope>
    <source>
        <strain evidence="3">cv. Tatra</strain>
        <tissue evidence="2">Young leaves</tissue>
    </source>
</reference>
<dbReference type="InterPro" id="IPR026960">
    <property type="entry name" value="RVT-Znf"/>
</dbReference>